<feature type="transmembrane region" description="Helical" evidence="1">
    <location>
        <begin position="159"/>
        <end position="179"/>
    </location>
</feature>
<dbReference type="Pfam" id="PF06532">
    <property type="entry name" value="NrsF"/>
    <property type="match status" value="1"/>
</dbReference>
<keyword evidence="1" id="KW-0472">Membrane</keyword>
<evidence type="ECO:0000256" key="1">
    <source>
        <dbReference type="SAM" id="Phobius"/>
    </source>
</evidence>
<reference evidence="2" key="1">
    <citation type="journal article" date="2012" name="J. Microbiol. Biotechnol.">
        <title>Ramlibacter ginsenosidimutans sp. nov., with ginsenoside-converting activity.</title>
        <authorList>
            <person name="Wang L."/>
            <person name="An D.S."/>
            <person name="Kim S.G."/>
            <person name="Jin F.X."/>
            <person name="Kim S.C."/>
            <person name="Lee S.T."/>
            <person name="Im W.T."/>
        </authorList>
    </citation>
    <scope>NUCLEOTIDE SEQUENCE</scope>
    <source>
        <strain evidence="2">KACC 17527</strain>
    </source>
</reference>
<dbReference type="AlphaFoldDB" id="A0A934WLG2"/>
<feature type="transmembrane region" description="Helical" evidence="1">
    <location>
        <begin position="191"/>
        <end position="212"/>
    </location>
</feature>
<comment type="caution">
    <text evidence="2">The sequence shown here is derived from an EMBL/GenBank/DDBJ whole genome shotgun (WGS) entry which is preliminary data.</text>
</comment>
<keyword evidence="1" id="KW-1133">Transmembrane helix</keyword>
<feature type="transmembrane region" description="Helical" evidence="1">
    <location>
        <begin position="91"/>
        <end position="112"/>
    </location>
</feature>
<dbReference type="EMBL" id="JAEPWM010000004">
    <property type="protein sequence ID" value="MBK6006754.1"/>
    <property type="molecule type" value="Genomic_DNA"/>
</dbReference>
<proteinExistence type="predicted"/>
<protein>
    <submittedName>
        <fullName evidence="2">DUF1109 domain-containing protein</fullName>
    </submittedName>
</protein>
<dbReference type="RefSeq" id="WP_201170863.1">
    <property type="nucleotide sequence ID" value="NZ_JAEPWM010000004.1"/>
</dbReference>
<name>A0A934WLG2_9BURK</name>
<gene>
    <name evidence="2" type="ORF">JJB11_11695</name>
</gene>
<sequence length="214" mass="22267">MKTDELVALLAADAQPVRPHAARRTLALAVLAGLPFSVALMLAGYGLRPGLASSLVHEPMALFKVLMPAAIAIAGFVATERLARPGVPVRRAWLGVVVPVLLVWILAAITWAGATPAEQPALLWGRTWRTCALNITAMALPVFAASVLALRRLAPTRPTLAGAAAGALAAGAGAAVYALHCPELAAPFLAVWYVLGMAIPVIAGAALGRWLLRW</sequence>
<keyword evidence="1" id="KW-0812">Transmembrane</keyword>
<accession>A0A934WLG2</accession>
<evidence type="ECO:0000313" key="2">
    <source>
        <dbReference type="EMBL" id="MBK6006754.1"/>
    </source>
</evidence>
<evidence type="ECO:0000313" key="3">
    <source>
        <dbReference type="Proteomes" id="UP000630528"/>
    </source>
</evidence>
<reference evidence="2" key="2">
    <citation type="submission" date="2021-01" db="EMBL/GenBank/DDBJ databases">
        <authorList>
            <person name="Kang M."/>
        </authorList>
    </citation>
    <scope>NUCLEOTIDE SEQUENCE</scope>
    <source>
        <strain evidence="2">KACC 17527</strain>
    </source>
</reference>
<feature type="transmembrane region" description="Helical" evidence="1">
    <location>
        <begin position="59"/>
        <end position="79"/>
    </location>
</feature>
<dbReference type="InterPro" id="IPR009495">
    <property type="entry name" value="NrsF"/>
</dbReference>
<dbReference type="Proteomes" id="UP000630528">
    <property type="component" value="Unassembled WGS sequence"/>
</dbReference>
<feature type="transmembrane region" description="Helical" evidence="1">
    <location>
        <begin position="26"/>
        <end position="47"/>
    </location>
</feature>
<organism evidence="2 3">
    <name type="scientific">Ramlibacter ginsenosidimutans</name>
    <dbReference type="NCBI Taxonomy" id="502333"/>
    <lineage>
        <taxon>Bacteria</taxon>
        <taxon>Pseudomonadati</taxon>
        <taxon>Pseudomonadota</taxon>
        <taxon>Betaproteobacteria</taxon>
        <taxon>Burkholderiales</taxon>
        <taxon>Comamonadaceae</taxon>
        <taxon>Ramlibacter</taxon>
    </lineage>
</organism>
<keyword evidence="3" id="KW-1185">Reference proteome</keyword>
<feature type="transmembrane region" description="Helical" evidence="1">
    <location>
        <begin position="132"/>
        <end position="150"/>
    </location>
</feature>